<dbReference type="AlphaFoldDB" id="A0A8H7KIU9"/>
<dbReference type="EMBL" id="JABXXO010000004">
    <property type="protein sequence ID" value="KAF7778763.1"/>
    <property type="molecule type" value="Genomic_DNA"/>
</dbReference>
<feature type="compositionally biased region" description="Low complexity" evidence="1">
    <location>
        <begin position="253"/>
        <end position="269"/>
    </location>
</feature>
<protein>
    <recommendedName>
        <fullName evidence="4">Nucleolus and neural progenitor protein-like N-terminal domain-containing protein</fullName>
    </recommendedName>
</protein>
<name>A0A8H7KIU9_AGABI</name>
<evidence type="ECO:0008006" key="4">
    <source>
        <dbReference type="Google" id="ProtNLM"/>
    </source>
</evidence>
<organism evidence="2 3">
    <name type="scientific">Agaricus bisporus var. burnettii</name>
    <dbReference type="NCBI Taxonomy" id="192524"/>
    <lineage>
        <taxon>Eukaryota</taxon>
        <taxon>Fungi</taxon>
        <taxon>Dikarya</taxon>
        <taxon>Basidiomycota</taxon>
        <taxon>Agaricomycotina</taxon>
        <taxon>Agaricomycetes</taxon>
        <taxon>Agaricomycetidae</taxon>
        <taxon>Agaricales</taxon>
        <taxon>Agaricineae</taxon>
        <taxon>Agaricaceae</taxon>
        <taxon>Agaricus</taxon>
    </lineage>
</organism>
<evidence type="ECO:0000313" key="2">
    <source>
        <dbReference type="EMBL" id="KAF7778763.1"/>
    </source>
</evidence>
<evidence type="ECO:0000256" key="1">
    <source>
        <dbReference type="SAM" id="MobiDB-lite"/>
    </source>
</evidence>
<reference evidence="2 3" key="1">
    <citation type="journal article" name="Sci. Rep.">
        <title>Telomere-to-telomere assembled and centromere annotated genomes of the two main subspecies of the button mushroom Agaricus bisporus reveal especially polymorphic chromosome ends.</title>
        <authorList>
            <person name="Sonnenberg A.S.M."/>
            <person name="Sedaghat-Telgerd N."/>
            <person name="Lavrijssen B."/>
            <person name="Ohm R.A."/>
            <person name="Hendrickx P.M."/>
            <person name="Scholtmeijer K."/>
            <person name="Baars J.J.P."/>
            <person name="van Peer A."/>
        </authorList>
    </citation>
    <scope>NUCLEOTIDE SEQUENCE [LARGE SCALE GENOMIC DNA]</scope>
    <source>
        <strain evidence="2 3">H119_p4</strain>
    </source>
</reference>
<proteinExistence type="predicted"/>
<dbReference type="Proteomes" id="UP000629468">
    <property type="component" value="Unassembled WGS sequence"/>
</dbReference>
<evidence type="ECO:0000313" key="3">
    <source>
        <dbReference type="Proteomes" id="UP000629468"/>
    </source>
</evidence>
<gene>
    <name evidence="2" type="ORF">Agabi119p4_3108</name>
</gene>
<sequence>MSRRRPLAISFPPSSLTSKIDIDPSTHVYVDLALKRLKAVSRRLSATLTSFQDESRLLERLFYKGKNQHKVSLFWRHIEEIRRLCSCLVVVDLMTVVIRVRHAFYNSTNYENANLLKSSWTHLPNVFTLRSTMDALSRVHPLLMKILDRLLGAYCSFKRAMQTGAFLQLVLSLSALTCRLRALSEILLEIHEELVGTLRDLSSSLDAFHKLNHESKNMSSYPDAVPAMSSVPITVSDTGGYQSVTFTAKSGNSEQRSVEVSESSQSSKVKTLEPKKAMDASAKPKSERRKRRLDEIDAIFHS</sequence>
<feature type="compositionally biased region" description="Basic and acidic residues" evidence="1">
    <location>
        <begin position="270"/>
        <end position="285"/>
    </location>
</feature>
<feature type="compositionally biased region" description="Basic and acidic residues" evidence="1">
    <location>
        <begin position="292"/>
        <end position="302"/>
    </location>
</feature>
<accession>A0A8H7KIU9</accession>
<comment type="caution">
    <text evidence="2">The sequence shown here is derived from an EMBL/GenBank/DDBJ whole genome shotgun (WGS) entry which is preliminary data.</text>
</comment>
<feature type="region of interest" description="Disordered" evidence="1">
    <location>
        <begin position="252"/>
        <end position="302"/>
    </location>
</feature>